<name>A0A5C7WIR2_METME</name>
<protein>
    <submittedName>
        <fullName evidence="9">Cation transporter</fullName>
    </submittedName>
</protein>
<feature type="transmembrane region" description="Helical" evidence="7">
    <location>
        <begin position="48"/>
        <end position="68"/>
    </location>
</feature>
<dbReference type="NCBIfam" id="TIGR01297">
    <property type="entry name" value="CDF"/>
    <property type="match status" value="1"/>
</dbReference>
<feature type="transmembrane region" description="Helical" evidence="7">
    <location>
        <begin position="114"/>
        <end position="132"/>
    </location>
</feature>
<dbReference type="PANTHER" id="PTHR11562">
    <property type="entry name" value="CATION EFFLUX PROTEIN/ ZINC TRANSPORTER"/>
    <property type="match status" value="1"/>
</dbReference>
<dbReference type="InterPro" id="IPR058533">
    <property type="entry name" value="Cation_efflux_TM"/>
</dbReference>
<keyword evidence="4 7" id="KW-1133">Transmembrane helix</keyword>
<proteinExistence type="predicted"/>
<keyword evidence="3" id="KW-0864">Zinc transport</keyword>
<dbReference type="PANTHER" id="PTHR11562:SF17">
    <property type="entry name" value="RE54080P-RELATED"/>
    <property type="match status" value="1"/>
</dbReference>
<evidence type="ECO:0000313" key="10">
    <source>
        <dbReference type="Proteomes" id="UP000321374"/>
    </source>
</evidence>
<evidence type="ECO:0000256" key="5">
    <source>
        <dbReference type="ARBA" id="ARBA00023136"/>
    </source>
</evidence>
<sequence>MKPSHTPHEHSHSSGRCPYGHDHADNHDHDHSREHAHSHDDHQHGNPFSLPFLAISIFTVVEFIGGWWTQSLALLSDAWHMLFDVLALGLAMWAAHQARSGHPASKQTERRVSMVNAVSMLLVTGWIVYEAIERLQNPRPVAGGYVSIIALVGLLVNLVVAKHMHHQHEHHGGDANLNHRAAFLHVLGDLLGSVTAVVAGVVIYFTDWMSIDPILSILISLLLLVVTLNLIRDILRGGAGYHH</sequence>
<evidence type="ECO:0000256" key="4">
    <source>
        <dbReference type="ARBA" id="ARBA00022989"/>
    </source>
</evidence>
<dbReference type="GO" id="GO:0005385">
    <property type="term" value="F:zinc ion transmembrane transporter activity"/>
    <property type="evidence" value="ECO:0007669"/>
    <property type="project" value="TreeGrafter"/>
</dbReference>
<dbReference type="GO" id="GO:0005886">
    <property type="term" value="C:plasma membrane"/>
    <property type="evidence" value="ECO:0007669"/>
    <property type="project" value="TreeGrafter"/>
</dbReference>
<dbReference type="Pfam" id="PF01545">
    <property type="entry name" value="Cation_efflux"/>
    <property type="match status" value="1"/>
</dbReference>
<dbReference type="AlphaFoldDB" id="A0A5C7WIR2"/>
<dbReference type="STRING" id="1122236.GCA_000378225_00024"/>
<gene>
    <name evidence="9" type="ORF">E6Q51_03605</name>
</gene>
<dbReference type="InterPro" id="IPR050681">
    <property type="entry name" value="CDF/SLC30A"/>
</dbReference>
<dbReference type="Proteomes" id="UP000321374">
    <property type="component" value="Unassembled WGS sequence"/>
</dbReference>
<organism evidence="9 10">
    <name type="scientific">Methylophilus methylotrophus</name>
    <name type="common">Bacterium W3A1</name>
    <dbReference type="NCBI Taxonomy" id="17"/>
    <lineage>
        <taxon>Bacteria</taxon>
        <taxon>Pseudomonadati</taxon>
        <taxon>Pseudomonadota</taxon>
        <taxon>Betaproteobacteria</taxon>
        <taxon>Nitrosomonadales</taxon>
        <taxon>Methylophilaceae</taxon>
        <taxon>Methylophilus</taxon>
    </lineage>
</organism>
<keyword evidence="3" id="KW-0813">Transport</keyword>
<keyword evidence="3" id="KW-0406">Ion transport</keyword>
<evidence type="ECO:0000256" key="6">
    <source>
        <dbReference type="SAM" id="MobiDB-lite"/>
    </source>
</evidence>
<evidence type="ECO:0000259" key="8">
    <source>
        <dbReference type="Pfam" id="PF01545"/>
    </source>
</evidence>
<evidence type="ECO:0000313" key="9">
    <source>
        <dbReference type="EMBL" id="TXI37306.1"/>
    </source>
</evidence>
<keyword evidence="3" id="KW-0862">Zinc</keyword>
<feature type="transmembrane region" description="Helical" evidence="7">
    <location>
        <begin position="211"/>
        <end position="231"/>
    </location>
</feature>
<dbReference type="InterPro" id="IPR027469">
    <property type="entry name" value="Cation_efflux_TMD_sf"/>
</dbReference>
<feature type="transmembrane region" description="Helical" evidence="7">
    <location>
        <begin position="182"/>
        <end position="205"/>
    </location>
</feature>
<comment type="caution">
    <text evidence="9">The sequence shown here is derived from an EMBL/GenBank/DDBJ whole genome shotgun (WGS) entry which is preliminary data.</text>
</comment>
<evidence type="ECO:0000256" key="3">
    <source>
        <dbReference type="ARBA" id="ARBA00022906"/>
    </source>
</evidence>
<feature type="region of interest" description="Disordered" evidence="6">
    <location>
        <begin position="1"/>
        <end position="43"/>
    </location>
</feature>
<feature type="transmembrane region" description="Helical" evidence="7">
    <location>
        <begin position="144"/>
        <end position="161"/>
    </location>
</feature>
<dbReference type="InterPro" id="IPR002524">
    <property type="entry name" value="Cation_efflux"/>
</dbReference>
<reference evidence="9 10" key="1">
    <citation type="submission" date="2018-09" db="EMBL/GenBank/DDBJ databases">
        <title>Metagenome Assembled Genomes from an Advanced Water Purification Facility.</title>
        <authorList>
            <person name="Stamps B.W."/>
            <person name="Spear J.R."/>
        </authorList>
    </citation>
    <scope>NUCLEOTIDE SEQUENCE [LARGE SCALE GENOMIC DNA]</scope>
    <source>
        <strain evidence="9">Bin_42_2</strain>
    </source>
</reference>
<feature type="domain" description="Cation efflux protein transmembrane" evidence="8">
    <location>
        <begin position="52"/>
        <end position="235"/>
    </location>
</feature>
<evidence type="ECO:0000256" key="2">
    <source>
        <dbReference type="ARBA" id="ARBA00022692"/>
    </source>
</evidence>
<feature type="compositionally biased region" description="Basic and acidic residues" evidence="6">
    <location>
        <begin position="19"/>
        <end position="43"/>
    </location>
</feature>
<comment type="subcellular location">
    <subcellularLocation>
        <location evidence="1">Membrane</location>
        <topology evidence="1">Multi-pass membrane protein</topology>
    </subcellularLocation>
</comment>
<dbReference type="SUPFAM" id="SSF161111">
    <property type="entry name" value="Cation efflux protein transmembrane domain-like"/>
    <property type="match status" value="1"/>
</dbReference>
<evidence type="ECO:0000256" key="1">
    <source>
        <dbReference type="ARBA" id="ARBA00004141"/>
    </source>
</evidence>
<feature type="compositionally biased region" description="Basic and acidic residues" evidence="6">
    <location>
        <begin position="1"/>
        <end position="12"/>
    </location>
</feature>
<feature type="transmembrane region" description="Helical" evidence="7">
    <location>
        <begin position="74"/>
        <end position="93"/>
    </location>
</feature>
<accession>A0A5C7WIR2</accession>
<keyword evidence="5 7" id="KW-0472">Membrane</keyword>
<evidence type="ECO:0000256" key="7">
    <source>
        <dbReference type="SAM" id="Phobius"/>
    </source>
</evidence>
<dbReference type="Gene3D" id="1.20.1510.10">
    <property type="entry name" value="Cation efflux protein transmembrane domain"/>
    <property type="match status" value="1"/>
</dbReference>
<dbReference type="EMBL" id="SSGG01000060">
    <property type="protein sequence ID" value="TXI37306.1"/>
    <property type="molecule type" value="Genomic_DNA"/>
</dbReference>
<keyword evidence="2 7" id="KW-0812">Transmembrane</keyword>